<dbReference type="AlphaFoldDB" id="A0A386HP22"/>
<dbReference type="PROSITE" id="PS50076">
    <property type="entry name" value="DNAJ_2"/>
    <property type="match status" value="1"/>
</dbReference>
<keyword evidence="1" id="KW-0143">Chaperone</keyword>
<evidence type="ECO:0000256" key="1">
    <source>
        <dbReference type="ARBA" id="ARBA00023186"/>
    </source>
</evidence>
<dbReference type="EMBL" id="CP032489">
    <property type="protein sequence ID" value="AYD47575.1"/>
    <property type="molecule type" value="Genomic_DNA"/>
</dbReference>
<dbReference type="Pfam" id="PF00226">
    <property type="entry name" value="DnaJ"/>
    <property type="match status" value="1"/>
</dbReference>
<keyword evidence="2" id="KW-1133">Transmembrane helix</keyword>
<dbReference type="Proteomes" id="UP000266118">
    <property type="component" value="Chromosome"/>
</dbReference>
<dbReference type="PROSITE" id="PS00636">
    <property type="entry name" value="DNAJ_1"/>
    <property type="match status" value="1"/>
</dbReference>
<dbReference type="GO" id="GO:0051087">
    <property type="term" value="F:protein-folding chaperone binding"/>
    <property type="evidence" value="ECO:0007669"/>
    <property type="project" value="TreeGrafter"/>
</dbReference>
<dbReference type="PANTHER" id="PTHR44360">
    <property type="entry name" value="DNAJ HOMOLOG SUBFAMILY B MEMBER 9"/>
    <property type="match status" value="1"/>
</dbReference>
<evidence type="ECO:0000256" key="2">
    <source>
        <dbReference type="SAM" id="Phobius"/>
    </source>
</evidence>
<keyword evidence="5" id="KW-1185">Reference proteome</keyword>
<accession>A0A386HP22</accession>
<dbReference type="GO" id="GO:0051787">
    <property type="term" value="F:misfolded protein binding"/>
    <property type="evidence" value="ECO:0007669"/>
    <property type="project" value="TreeGrafter"/>
</dbReference>
<dbReference type="PANTHER" id="PTHR44360:SF1">
    <property type="entry name" value="DNAJ HOMOLOG SUBFAMILY B MEMBER 9"/>
    <property type="match status" value="1"/>
</dbReference>
<organism evidence="4 5">
    <name type="scientific">Arachidicoccus soli</name>
    <dbReference type="NCBI Taxonomy" id="2341117"/>
    <lineage>
        <taxon>Bacteria</taxon>
        <taxon>Pseudomonadati</taxon>
        <taxon>Bacteroidota</taxon>
        <taxon>Chitinophagia</taxon>
        <taxon>Chitinophagales</taxon>
        <taxon>Chitinophagaceae</taxon>
        <taxon>Arachidicoccus</taxon>
    </lineage>
</organism>
<dbReference type="InterPro" id="IPR051948">
    <property type="entry name" value="Hsp70_co-chaperone_J-domain"/>
</dbReference>
<dbReference type="CDD" id="cd06257">
    <property type="entry name" value="DnaJ"/>
    <property type="match status" value="1"/>
</dbReference>
<keyword evidence="2" id="KW-0472">Membrane</keyword>
<dbReference type="RefSeq" id="WP_119986844.1">
    <property type="nucleotide sequence ID" value="NZ_CP032489.1"/>
</dbReference>
<dbReference type="PRINTS" id="PR00625">
    <property type="entry name" value="JDOMAIN"/>
</dbReference>
<sequence length="213" mass="25046">MELKNYYHILGVLPTASNFEIKLAYRKLAQLYHPDKNINDKIAENIFKEINEAYAVLSDKEKRQIYHQKHFVGTSLKSTSLFETVTASFIYEKLIAIRKSLEQIDPYRMNKHSLVFELRQLFSTVHLGILTKENNVPINNRIVEETLTITALLSIDDQKKIIALIENIPHERAGKIISFLKKQQHISFWKKYEILFVLLFSLILCLLLYYTMR</sequence>
<feature type="transmembrane region" description="Helical" evidence="2">
    <location>
        <begin position="192"/>
        <end position="212"/>
    </location>
</feature>
<dbReference type="Gene3D" id="1.10.287.110">
    <property type="entry name" value="DnaJ domain"/>
    <property type="match status" value="1"/>
</dbReference>
<proteinExistence type="predicted"/>
<keyword evidence="2" id="KW-0812">Transmembrane</keyword>
<evidence type="ECO:0000313" key="4">
    <source>
        <dbReference type="EMBL" id="AYD47575.1"/>
    </source>
</evidence>
<gene>
    <name evidence="4" type="ORF">D6B99_08135</name>
</gene>
<name>A0A386HP22_9BACT</name>
<dbReference type="KEGG" id="ark:D6B99_08135"/>
<dbReference type="SUPFAM" id="SSF46565">
    <property type="entry name" value="Chaperone J-domain"/>
    <property type="match status" value="1"/>
</dbReference>
<reference evidence="4 5" key="1">
    <citation type="submission" date="2018-09" db="EMBL/GenBank/DDBJ databases">
        <title>Arachidicoccus sp. nov., a bacterium isolated from soil.</title>
        <authorList>
            <person name="Weon H.-Y."/>
            <person name="Kwon S.-W."/>
            <person name="Lee S.A."/>
        </authorList>
    </citation>
    <scope>NUCLEOTIDE SEQUENCE [LARGE SCALE GENOMIC DNA]</scope>
    <source>
        <strain evidence="4 5">KIS59-12</strain>
    </source>
</reference>
<dbReference type="GO" id="GO:0036503">
    <property type="term" value="P:ERAD pathway"/>
    <property type="evidence" value="ECO:0007669"/>
    <property type="project" value="TreeGrafter"/>
</dbReference>
<protein>
    <submittedName>
        <fullName evidence="4">J domain-containing protein</fullName>
    </submittedName>
</protein>
<dbReference type="OrthoDB" id="9779622at2"/>
<evidence type="ECO:0000259" key="3">
    <source>
        <dbReference type="PROSITE" id="PS50076"/>
    </source>
</evidence>
<dbReference type="InterPro" id="IPR036869">
    <property type="entry name" value="J_dom_sf"/>
</dbReference>
<dbReference type="InterPro" id="IPR018253">
    <property type="entry name" value="DnaJ_domain_CS"/>
</dbReference>
<dbReference type="InterPro" id="IPR001623">
    <property type="entry name" value="DnaJ_domain"/>
</dbReference>
<dbReference type="SMART" id="SM00271">
    <property type="entry name" value="DnaJ"/>
    <property type="match status" value="1"/>
</dbReference>
<feature type="domain" description="J" evidence="3">
    <location>
        <begin position="5"/>
        <end position="70"/>
    </location>
</feature>
<evidence type="ECO:0000313" key="5">
    <source>
        <dbReference type="Proteomes" id="UP000266118"/>
    </source>
</evidence>